<dbReference type="InterPro" id="IPR011047">
    <property type="entry name" value="Quinoprotein_ADH-like_sf"/>
</dbReference>
<comment type="similarity">
    <text evidence="1">Belongs to the WD repeat LST8 family.</text>
</comment>
<dbReference type="Gene3D" id="2.130.10.10">
    <property type="entry name" value="YVTN repeat-like/Quinoprotein amine dehydrogenase"/>
    <property type="match status" value="1"/>
</dbReference>
<feature type="repeat" description="WD" evidence="5">
    <location>
        <begin position="25"/>
        <end position="54"/>
    </location>
</feature>
<sequence length="403" mass="45109">MPSDPNAYKNREPHKLPDSQQKYMYEDNAVVLVTAGHDHSIRMWDALKSSCTRTIQYNDSQINRIALSPDKRYLAVAGNPHVKLYDVFSPSQNPILILEGHKAAVTAVEFTSDMRYLATSSEDKSIRWWDLRSGSCEHVLEGSHPFNGIAIVPTFRHEFIVSCDQGGHVLLWSIKLKSVLVKILLDSDSSRVPQSVRTVAVSPDGKVIVAANNLGGVFVYKLSISNDLLEQQQTFLKNKASNPDQITPQIFDASSLLDARLITSFNAHDGKYITRSVFSGNGKFLVTCSADKTAKIWRFKTVKISNKLDQTTQNSKNQQISIQPFSPKKTEYIYEIRAELVHTLSYHKSWVWDAAFSNDSGYLVTVSSDKTAALWDVLRGRVIKEFIGHEKGVLCVALNDATT</sequence>
<evidence type="ECO:0000256" key="5">
    <source>
        <dbReference type="PROSITE-ProRule" id="PRU00221"/>
    </source>
</evidence>
<dbReference type="SMART" id="SM00320">
    <property type="entry name" value="WD40"/>
    <property type="match status" value="7"/>
</dbReference>
<dbReference type="GO" id="GO:0031929">
    <property type="term" value="P:TOR signaling"/>
    <property type="evidence" value="ECO:0007669"/>
    <property type="project" value="InterPro"/>
</dbReference>
<evidence type="ECO:0000313" key="6">
    <source>
        <dbReference type="EMBL" id="PVU87448.1"/>
    </source>
</evidence>
<keyword evidence="7" id="KW-1185">Reference proteome</keyword>
<evidence type="ECO:0000313" key="7">
    <source>
        <dbReference type="Proteomes" id="UP000245699"/>
    </source>
</evidence>
<dbReference type="InterPro" id="IPR037588">
    <property type="entry name" value="MLST8"/>
</dbReference>
<organism evidence="6 7">
    <name type="scientific">Furculomyces boomerangus</name>
    <dbReference type="NCBI Taxonomy" id="61424"/>
    <lineage>
        <taxon>Eukaryota</taxon>
        <taxon>Fungi</taxon>
        <taxon>Fungi incertae sedis</taxon>
        <taxon>Zoopagomycota</taxon>
        <taxon>Kickxellomycotina</taxon>
        <taxon>Harpellomycetes</taxon>
        <taxon>Harpellales</taxon>
        <taxon>Harpellaceae</taxon>
        <taxon>Furculomyces</taxon>
    </lineage>
</organism>
<feature type="repeat" description="WD" evidence="5">
    <location>
        <begin position="344"/>
        <end position="385"/>
    </location>
</feature>
<dbReference type="PRINTS" id="PR00320">
    <property type="entry name" value="GPROTEINBRPT"/>
</dbReference>
<evidence type="ECO:0000256" key="4">
    <source>
        <dbReference type="ARBA" id="ARBA00022737"/>
    </source>
</evidence>
<dbReference type="GO" id="GO:0032956">
    <property type="term" value="P:regulation of actin cytoskeleton organization"/>
    <property type="evidence" value="ECO:0007669"/>
    <property type="project" value="TreeGrafter"/>
</dbReference>
<keyword evidence="4" id="KW-0677">Repeat</keyword>
<dbReference type="AlphaFoldDB" id="A0A2T9Y551"/>
<reference evidence="6 7" key="1">
    <citation type="journal article" date="2018" name="MBio">
        <title>Comparative Genomics Reveals the Core Gene Toolbox for the Fungus-Insect Symbiosis.</title>
        <authorList>
            <person name="Wang Y."/>
            <person name="Stata M."/>
            <person name="Wang W."/>
            <person name="Stajich J.E."/>
            <person name="White M.M."/>
            <person name="Moncalvo J.M."/>
        </authorList>
    </citation>
    <scope>NUCLEOTIDE SEQUENCE [LARGE SCALE GENOMIC DNA]</scope>
    <source>
        <strain evidence="6 7">AUS-77-4</strain>
    </source>
</reference>
<evidence type="ECO:0000256" key="3">
    <source>
        <dbReference type="ARBA" id="ARBA00022574"/>
    </source>
</evidence>
<dbReference type="GO" id="GO:0031931">
    <property type="term" value="C:TORC1 complex"/>
    <property type="evidence" value="ECO:0007669"/>
    <property type="project" value="InterPro"/>
</dbReference>
<dbReference type="SUPFAM" id="SSF50998">
    <property type="entry name" value="Quinoprotein alcohol dehydrogenase-like"/>
    <property type="match status" value="1"/>
</dbReference>
<evidence type="ECO:0000256" key="2">
    <source>
        <dbReference type="ARBA" id="ARBA00018867"/>
    </source>
</evidence>
<dbReference type="InterPro" id="IPR015943">
    <property type="entry name" value="WD40/YVTN_repeat-like_dom_sf"/>
</dbReference>
<dbReference type="InterPro" id="IPR020472">
    <property type="entry name" value="WD40_PAC1"/>
</dbReference>
<accession>A0A2T9Y551</accession>
<protein>
    <recommendedName>
        <fullName evidence="2">Target of rapamycin complex subunit LST8</fullName>
    </recommendedName>
</protein>
<evidence type="ECO:0000256" key="1">
    <source>
        <dbReference type="ARBA" id="ARBA00009890"/>
    </source>
</evidence>
<dbReference type="Proteomes" id="UP000245699">
    <property type="component" value="Unassembled WGS sequence"/>
</dbReference>
<keyword evidence="3 5" id="KW-0853">WD repeat</keyword>
<dbReference type="PANTHER" id="PTHR19842">
    <property type="entry name" value="G BETA-LIKE PROTEIN GBL"/>
    <property type="match status" value="1"/>
</dbReference>
<dbReference type="PROSITE" id="PS00678">
    <property type="entry name" value="WD_REPEATS_1"/>
    <property type="match status" value="1"/>
</dbReference>
<gene>
    <name evidence="6" type="ORF">BB559_006049</name>
</gene>
<dbReference type="EMBL" id="MBFT01000740">
    <property type="protein sequence ID" value="PVU87448.1"/>
    <property type="molecule type" value="Genomic_DNA"/>
</dbReference>
<dbReference type="GO" id="GO:0031932">
    <property type="term" value="C:TORC2 complex"/>
    <property type="evidence" value="ECO:0007669"/>
    <property type="project" value="InterPro"/>
</dbReference>
<dbReference type="Pfam" id="PF00400">
    <property type="entry name" value="WD40"/>
    <property type="match status" value="4"/>
</dbReference>
<dbReference type="InterPro" id="IPR019775">
    <property type="entry name" value="WD40_repeat_CS"/>
</dbReference>
<dbReference type="STRING" id="61424.A0A2T9Y551"/>
<dbReference type="PANTHER" id="PTHR19842:SF0">
    <property type="entry name" value="TARGET OF RAPAMYCIN COMPLEX SUBUNIT LST8"/>
    <property type="match status" value="1"/>
</dbReference>
<comment type="caution">
    <text evidence="6">The sequence shown here is derived from an EMBL/GenBank/DDBJ whole genome shotgun (WGS) entry which is preliminary data.</text>
</comment>
<dbReference type="OrthoDB" id="400at2759"/>
<proteinExistence type="inferred from homology"/>
<dbReference type="InterPro" id="IPR001680">
    <property type="entry name" value="WD40_rpt"/>
</dbReference>
<feature type="repeat" description="WD" evidence="5">
    <location>
        <begin position="278"/>
        <end position="307"/>
    </location>
</feature>
<name>A0A2T9Y551_9FUNG</name>
<dbReference type="PROSITE" id="PS50294">
    <property type="entry name" value="WD_REPEATS_REGION"/>
    <property type="match status" value="2"/>
</dbReference>
<feature type="repeat" description="WD" evidence="5">
    <location>
        <begin position="98"/>
        <end position="139"/>
    </location>
</feature>
<dbReference type="CDD" id="cd00200">
    <property type="entry name" value="WD40"/>
    <property type="match status" value="1"/>
</dbReference>
<dbReference type="PROSITE" id="PS50082">
    <property type="entry name" value="WD_REPEATS_2"/>
    <property type="match status" value="4"/>
</dbReference>